<proteinExistence type="predicted"/>
<accession>A0A2P2JE64</accession>
<organism evidence="1">
    <name type="scientific">Rhizophora mucronata</name>
    <name type="common">Asiatic mangrove</name>
    <dbReference type="NCBI Taxonomy" id="61149"/>
    <lineage>
        <taxon>Eukaryota</taxon>
        <taxon>Viridiplantae</taxon>
        <taxon>Streptophyta</taxon>
        <taxon>Embryophyta</taxon>
        <taxon>Tracheophyta</taxon>
        <taxon>Spermatophyta</taxon>
        <taxon>Magnoliopsida</taxon>
        <taxon>eudicotyledons</taxon>
        <taxon>Gunneridae</taxon>
        <taxon>Pentapetalae</taxon>
        <taxon>rosids</taxon>
        <taxon>fabids</taxon>
        <taxon>Malpighiales</taxon>
        <taxon>Rhizophoraceae</taxon>
        <taxon>Rhizophora</taxon>
    </lineage>
</organism>
<name>A0A2P2JE64_RHIMU</name>
<reference evidence="1" key="1">
    <citation type="submission" date="2018-02" db="EMBL/GenBank/DDBJ databases">
        <title>Rhizophora mucronata_Transcriptome.</title>
        <authorList>
            <person name="Meera S.P."/>
            <person name="Sreeshan A."/>
            <person name="Augustine A."/>
        </authorList>
    </citation>
    <scope>NUCLEOTIDE SEQUENCE</scope>
    <source>
        <tissue evidence="1">Leaf</tissue>
    </source>
</reference>
<dbReference type="AlphaFoldDB" id="A0A2P2JE64"/>
<protein>
    <submittedName>
        <fullName evidence="1">Uncharacterized protein</fullName>
    </submittedName>
</protein>
<sequence>MKNLNIENKLLFLQIWATITV</sequence>
<dbReference type="EMBL" id="GGEC01011272">
    <property type="protein sequence ID" value="MBW91755.1"/>
    <property type="molecule type" value="Transcribed_RNA"/>
</dbReference>
<evidence type="ECO:0000313" key="1">
    <source>
        <dbReference type="EMBL" id="MBW91755.1"/>
    </source>
</evidence>